<dbReference type="Pfam" id="PF25954">
    <property type="entry name" value="Beta-barrel_RND_2"/>
    <property type="match status" value="1"/>
</dbReference>
<accession>A0A5S4YN19</accession>
<feature type="domain" description="CusB-like beta-barrel" evidence="5">
    <location>
        <begin position="299"/>
        <end position="372"/>
    </location>
</feature>
<proteinExistence type="inferred from homology"/>
<evidence type="ECO:0000256" key="1">
    <source>
        <dbReference type="ARBA" id="ARBA00004196"/>
    </source>
</evidence>
<dbReference type="InterPro" id="IPR058792">
    <property type="entry name" value="Beta-barrel_RND_2"/>
</dbReference>
<evidence type="ECO:0000256" key="2">
    <source>
        <dbReference type="ARBA" id="ARBA00009477"/>
    </source>
</evidence>
<sequence length="459" mass="50011">MKLLLLSLVAIGLGAVAYNREILPESARDFAWTQAAQYLPEGLVNAPPQGPKYLLAPVRRGDIATTVTASGALSAITTVLVSSQVSGQMLRILADYNAEVRRGDVIAQIDPLSFQITLEQAQSELKVAEAAVLIQERVQEKAAADLASAAAATERARFATERERIVVAEAQRDLERKRTLARGDNVSQVDLSRTQAAFDMAVQNYKSAEADERTKIALTQAAESARRSAEAQVTHANAVVQQRRSALKAAQTELERTKIRSPVDGVVIGRTIEEGQQVTVTLQTQTLFTVAQDLREMQIKISVDEADIGKVREGQLVIYTVDSFPGREFRAEVKQIRKDSQEKQNVITYVVVANAPNPDKMLMPGMTANARIVIDAHTNVHKVPVAALRFAPSGERGPEASHLWTLGEDQRPRPVPVRVGLSDGSMVEVSIAEPVEQVIVGVDQREPPPTIARRIIGSM</sequence>
<dbReference type="RefSeq" id="WP_148740573.1">
    <property type="nucleotide sequence ID" value="NZ_VSTH01000053.1"/>
</dbReference>
<dbReference type="GO" id="GO:0022857">
    <property type="term" value="F:transmembrane transporter activity"/>
    <property type="evidence" value="ECO:0007669"/>
    <property type="project" value="InterPro"/>
</dbReference>
<dbReference type="PANTHER" id="PTHR32347:SF14">
    <property type="entry name" value="EFFLUX SYSTEM COMPONENT YKNX-RELATED"/>
    <property type="match status" value="1"/>
</dbReference>
<comment type="caution">
    <text evidence="6">The sequence shown here is derived from an EMBL/GenBank/DDBJ whole genome shotgun (WGS) entry which is preliminary data.</text>
</comment>
<name>A0A5S4YN19_9BRAD</name>
<dbReference type="InterPro" id="IPR006143">
    <property type="entry name" value="RND_pump_MFP"/>
</dbReference>
<evidence type="ECO:0000259" key="5">
    <source>
        <dbReference type="Pfam" id="PF25954"/>
    </source>
</evidence>
<comment type="subcellular location">
    <subcellularLocation>
        <location evidence="1">Cell envelope</location>
    </subcellularLocation>
</comment>
<keyword evidence="7" id="KW-1185">Reference proteome</keyword>
<feature type="domain" description="Multidrug resistance protein MdtA-like barrel-sandwich hybrid" evidence="4">
    <location>
        <begin position="78"/>
        <end position="286"/>
    </location>
</feature>
<comment type="similarity">
    <text evidence="2">Belongs to the membrane fusion protein (MFP) (TC 8.A.1) family.</text>
</comment>
<protein>
    <submittedName>
        <fullName evidence="6">Efflux RND transporter periplasmic adaptor subunit</fullName>
    </submittedName>
</protein>
<organism evidence="6 7">
    <name type="scientific">Bradyrhizobium hipponense</name>
    <dbReference type="NCBI Taxonomy" id="2605638"/>
    <lineage>
        <taxon>Bacteria</taxon>
        <taxon>Pseudomonadati</taxon>
        <taxon>Pseudomonadota</taxon>
        <taxon>Alphaproteobacteria</taxon>
        <taxon>Hyphomicrobiales</taxon>
        <taxon>Nitrobacteraceae</taxon>
        <taxon>Bradyrhizobium</taxon>
    </lineage>
</organism>
<reference evidence="6 7" key="1">
    <citation type="submission" date="2019-08" db="EMBL/GenBank/DDBJ databases">
        <title>Bradyrhizobium hipponensis sp. nov., a rhizobium isolated from a Lupinus angustifolius root nodule in Tunisia.</title>
        <authorList>
            <person name="Off K."/>
            <person name="Rejili M."/>
            <person name="Mars M."/>
            <person name="Brachmann A."/>
            <person name="Marin M."/>
        </authorList>
    </citation>
    <scope>NUCLEOTIDE SEQUENCE [LARGE SCALE GENOMIC DNA]</scope>
    <source>
        <strain evidence="7">aSej3</strain>
    </source>
</reference>
<dbReference type="Gene3D" id="1.10.287.470">
    <property type="entry name" value="Helix hairpin bin"/>
    <property type="match status" value="1"/>
</dbReference>
<evidence type="ECO:0000256" key="3">
    <source>
        <dbReference type="ARBA" id="ARBA00023054"/>
    </source>
</evidence>
<evidence type="ECO:0000259" key="4">
    <source>
        <dbReference type="Pfam" id="PF25917"/>
    </source>
</evidence>
<dbReference type="AlphaFoldDB" id="A0A5S4YN19"/>
<dbReference type="InterPro" id="IPR050465">
    <property type="entry name" value="UPF0194_transport"/>
</dbReference>
<dbReference type="GO" id="GO:0016020">
    <property type="term" value="C:membrane"/>
    <property type="evidence" value="ECO:0007669"/>
    <property type="project" value="InterPro"/>
</dbReference>
<dbReference type="Gene3D" id="2.40.30.170">
    <property type="match status" value="1"/>
</dbReference>
<evidence type="ECO:0000313" key="7">
    <source>
        <dbReference type="Proteomes" id="UP000324797"/>
    </source>
</evidence>
<evidence type="ECO:0000313" key="6">
    <source>
        <dbReference type="EMBL" id="TYO65272.1"/>
    </source>
</evidence>
<dbReference type="PANTHER" id="PTHR32347">
    <property type="entry name" value="EFFLUX SYSTEM COMPONENT YKNX-RELATED"/>
    <property type="match status" value="1"/>
</dbReference>
<dbReference type="Proteomes" id="UP000324797">
    <property type="component" value="Unassembled WGS sequence"/>
</dbReference>
<dbReference type="Gene3D" id="2.40.50.100">
    <property type="match status" value="2"/>
</dbReference>
<dbReference type="Pfam" id="PF25917">
    <property type="entry name" value="BSH_RND"/>
    <property type="match status" value="1"/>
</dbReference>
<keyword evidence="3" id="KW-0175">Coiled coil</keyword>
<dbReference type="EMBL" id="VSTH01000053">
    <property type="protein sequence ID" value="TYO65272.1"/>
    <property type="molecule type" value="Genomic_DNA"/>
</dbReference>
<dbReference type="SUPFAM" id="SSF111369">
    <property type="entry name" value="HlyD-like secretion proteins"/>
    <property type="match status" value="2"/>
</dbReference>
<dbReference type="InterPro" id="IPR058625">
    <property type="entry name" value="MdtA-like_BSH"/>
</dbReference>
<gene>
    <name evidence="6" type="ORF">FXV83_17100</name>
</gene>
<dbReference type="NCBIfam" id="TIGR01730">
    <property type="entry name" value="RND_mfp"/>
    <property type="match status" value="1"/>
</dbReference>
<dbReference type="GO" id="GO:0030313">
    <property type="term" value="C:cell envelope"/>
    <property type="evidence" value="ECO:0007669"/>
    <property type="project" value="UniProtKB-SubCell"/>
</dbReference>